<dbReference type="EMBL" id="CP088295">
    <property type="protein sequence ID" value="UUY04931.1"/>
    <property type="molecule type" value="Genomic_DNA"/>
</dbReference>
<organism evidence="2 3">
    <name type="scientific">Svornostia abyssi</name>
    <dbReference type="NCBI Taxonomy" id="2898438"/>
    <lineage>
        <taxon>Bacteria</taxon>
        <taxon>Bacillati</taxon>
        <taxon>Actinomycetota</taxon>
        <taxon>Thermoleophilia</taxon>
        <taxon>Solirubrobacterales</taxon>
        <taxon>Baekduiaceae</taxon>
        <taxon>Svornostia</taxon>
    </lineage>
</organism>
<sequence>MTQPRKTPGRGSGDDGSPAGALKDAVTKGVTVPFDRLQEALDDAVRRGRIQRRDAEELASRLLSGVGGGVQELVDTAKARVTRGLGGLPIPEYETLTAAQVMQKLEDLTDPQLRIVRDHEVHHANRVSVLRAIDKRLG</sequence>
<evidence type="ECO:0000313" key="2">
    <source>
        <dbReference type="EMBL" id="UUY04931.1"/>
    </source>
</evidence>
<reference evidence="3" key="1">
    <citation type="submission" date="2021-11" db="EMBL/GenBank/DDBJ databases">
        <title>Cultivation dependent microbiological survey of springs from the worlds oldest radium mine currently devoted to the extraction of radon-saturated water.</title>
        <authorList>
            <person name="Kapinusova G."/>
            <person name="Smrhova T."/>
            <person name="Strejcek M."/>
            <person name="Suman J."/>
            <person name="Jani K."/>
            <person name="Pajer P."/>
            <person name="Uhlik O."/>
        </authorList>
    </citation>
    <scope>NUCLEOTIDE SEQUENCE [LARGE SCALE GENOMIC DNA]</scope>
    <source>
        <strain evidence="3">J379</strain>
    </source>
</reference>
<gene>
    <name evidence="2" type="ORF">LRS13_05220</name>
</gene>
<dbReference type="Proteomes" id="UP001058860">
    <property type="component" value="Chromosome"/>
</dbReference>
<dbReference type="RefSeq" id="WP_353865409.1">
    <property type="nucleotide sequence ID" value="NZ_CP088295.1"/>
</dbReference>
<evidence type="ECO:0000313" key="3">
    <source>
        <dbReference type="Proteomes" id="UP001058860"/>
    </source>
</evidence>
<protein>
    <submittedName>
        <fullName evidence="2">Uncharacterized protein</fullName>
    </submittedName>
</protein>
<name>A0ABY5PJY0_9ACTN</name>
<keyword evidence="3" id="KW-1185">Reference proteome</keyword>
<proteinExistence type="predicted"/>
<feature type="region of interest" description="Disordered" evidence="1">
    <location>
        <begin position="1"/>
        <end position="27"/>
    </location>
</feature>
<accession>A0ABY5PJY0</accession>
<evidence type="ECO:0000256" key="1">
    <source>
        <dbReference type="SAM" id="MobiDB-lite"/>
    </source>
</evidence>